<dbReference type="InterPro" id="IPR029151">
    <property type="entry name" value="Sensor-like_sf"/>
</dbReference>
<sequence>MKEKRFFLSAALMLFFGLIILFLYNKSISYEEEETLKKQMDALLLTLHNKIAETTKVSLASSVILAKSPNVVACLSEQNREDCLQYLLEIRDSMALAEIFDNARIHLHTKDFKSFIRLWDYNNHNNDDLSTFRHALEKIKLSKHPMQGVEIGRHGMFMRAIAPVFKKDEYVGTIETVVDFKDLNAYFKKDGVEFYVLMKNEYLSIANAASYGEKLILDNYTIVNQEANGLNFIKEINFQGTGYLKKGDNYVLYTPIVDINGEHIGFFVLTWSESLSLASFKG</sequence>
<dbReference type="AlphaFoldDB" id="A0A1Y0HJR6"/>
<gene>
    <name evidence="3" type="ORF">Sdiek1_0310</name>
</gene>
<dbReference type="SUPFAM" id="SSF103190">
    <property type="entry name" value="Sensory domain-like"/>
    <property type="match status" value="1"/>
</dbReference>
<dbReference type="Pfam" id="PF14827">
    <property type="entry name" value="dCache_3"/>
    <property type="match status" value="1"/>
</dbReference>
<feature type="transmembrane region" description="Helical" evidence="1">
    <location>
        <begin position="6"/>
        <end position="24"/>
    </location>
</feature>
<dbReference type="EMBL" id="CP021416">
    <property type="protein sequence ID" value="ARU47493.1"/>
    <property type="molecule type" value="Genomic_DNA"/>
</dbReference>
<name>A0A1Y0HJR6_9BACT</name>
<protein>
    <recommendedName>
        <fullName evidence="2">Double Cache domain-containing protein</fullName>
    </recommendedName>
</protein>
<keyword evidence="1" id="KW-1133">Transmembrane helix</keyword>
<organism evidence="3 4">
    <name type="scientific">Sulfurospirillum diekertiae</name>
    <dbReference type="NCBI Taxonomy" id="1854492"/>
    <lineage>
        <taxon>Bacteria</taxon>
        <taxon>Pseudomonadati</taxon>
        <taxon>Campylobacterota</taxon>
        <taxon>Epsilonproteobacteria</taxon>
        <taxon>Campylobacterales</taxon>
        <taxon>Sulfurospirillaceae</taxon>
        <taxon>Sulfurospirillum</taxon>
    </lineage>
</organism>
<dbReference type="RefSeq" id="WP_087437581.1">
    <property type="nucleotide sequence ID" value="NZ_CP021416.1"/>
</dbReference>
<dbReference type="Proteomes" id="UP000196005">
    <property type="component" value="Chromosome"/>
</dbReference>
<accession>A0A1Y0HJR6</accession>
<reference evidence="4" key="1">
    <citation type="submission" date="2017-05" db="EMBL/GenBank/DDBJ databases">
        <title>Dechlorination kinetics govern the competition between two new strains of the genus Sulfurospirillum.</title>
        <authorList>
            <person name="Buttet G.F."/>
            <person name="Murray A.M."/>
            <person name="Goris T."/>
            <person name="Burion M."/>
            <person name="Lin B."/>
            <person name="Rolle M."/>
            <person name="Maillard J."/>
        </authorList>
    </citation>
    <scope>NUCLEOTIDE SEQUENCE [LARGE SCALE GENOMIC DNA]</scope>
    <source>
        <strain evidence="4">SL2-1</strain>
    </source>
</reference>
<keyword evidence="4" id="KW-1185">Reference proteome</keyword>
<dbReference type="KEGG" id="suls:Sdiek1_0310"/>
<evidence type="ECO:0000313" key="4">
    <source>
        <dbReference type="Proteomes" id="UP000196005"/>
    </source>
</evidence>
<evidence type="ECO:0000313" key="3">
    <source>
        <dbReference type="EMBL" id="ARU47493.1"/>
    </source>
</evidence>
<feature type="domain" description="Double Cache" evidence="2">
    <location>
        <begin position="35"/>
        <end position="269"/>
    </location>
</feature>
<evidence type="ECO:0000256" key="1">
    <source>
        <dbReference type="SAM" id="Phobius"/>
    </source>
</evidence>
<dbReference type="InterPro" id="IPR029150">
    <property type="entry name" value="dCache_3"/>
</dbReference>
<keyword evidence="1" id="KW-0472">Membrane</keyword>
<proteinExistence type="predicted"/>
<keyword evidence="1" id="KW-0812">Transmembrane</keyword>
<evidence type="ECO:0000259" key="2">
    <source>
        <dbReference type="Pfam" id="PF14827"/>
    </source>
</evidence>